<gene>
    <name evidence="2" type="ORF">EQM06_12265</name>
</gene>
<organism evidence="2 3">
    <name type="scientific">Aminipila luticellarii</name>
    <dbReference type="NCBI Taxonomy" id="2507160"/>
    <lineage>
        <taxon>Bacteria</taxon>
        <taxon>Bacillati</taxon>
        <taxon>Bacillota</taxon>
        <taxon>Clostridia</taxon>
        <taxon>Peptostreptococcales</taxon>
        <taxon>Anaerovoracaceae</taxon>
        <taxon>Aminipila</taxon>
    </lineage>
</organism>
<keyword evidence="3" id="KW-1185">Reference proteome</keyword>
<dbReference type="OrthoDB" id="9799095at2"/>
<name>A0A410PYL9_9FIRM</name>
<dbReference type="InterPro" id="IPR014535">
    <property type="entry name" value="Hpre_diP_synt_I"/>
</dbReference>
<feature type="transmembrane region" description="Helical" evidence="1">
    <location>
        <begin position="72"/>
        <end position="101"/>
    </location>
</feature>
<keyword evidence="1" id="KW-0812">Transmembrane</keyword>
<evidence type="ECO:0000313" key="3">
    <source>
        <dbReference type="Proteomes" id="UP000287601"/>
    </source>
</evidence>
<dbReference type="AlphaFoldDB" id="A0A410PYL9"/>
<accession>A0A410PYL9</accession>
<feature type="transmembrane region" description="Helical" evidence="1">
    <location>
        <begin position="140"/>
        <end position="164"/>
    </location>
</feature>
<feature type="transmembrane region" description="Helical" evidence="1">
    <location>
        <begin position="36"/>
        <end position="60"/>
    </location>
</feature>
<dbReference type="Gene3D" id="1.10.1760.20">
    <property type="match status" value="1"/>
</dbReference>
<proteinExistence type="predicted"/>
<dbReference type="Pfam" id="PF07456">
    <property type="entry name" value="Hpre_diP_synt_I"/>
    <property type="match status" value="1"/>
</dbReference>
<feature type="transmembrane region" description="Helical" evidence="1">
    <location>
        <begin position="107"/>
        <end position="133"/>
    </location>
</feature>
<evidence type="ECO:0000256" key="1">
    <source>
        <dbReference type="SAM" id="Phobius"/>
    </source>
</evidence>
<dbReference type="EMBL" id="CP035281">
    <property type="protein sequence ID" value="QAT43936.1"/>
    <property type="molecule type" value="Genomic_DNA"/>
</dbReference>
<keyword evidence="1" id="KW-1133">Transmembrane helix</keyword>
<protein>
    <submittedName>
        <fullName evidence="2">Gx transporter family protein</fullName>
    </submittedName>
</protein>
<evidence type="ECO:0000313" key="2">
    <source>
        <dbReference type="EMBL" id="QAT43936.1"/>
    </source>
</evidence>
<keyword evidence="1" id="KW-0472">Membrane</keyword>
<feature type="transmembrane region" description="Helical" evidence="1">
    <location>
        <begin position="12"/>
        <end position="30"/>
    </location>
</feature>
<dbReference type="KEGG" id="amij:EQM06_12265"/>
<sequence length="180" mass="19185">MTQFQTNREKTRRLAVGAVMASLGLIFSYIEVLLPFSVGIPGVKLGIANLVVVIALYTLGGKMAFSINGIRILAAGLLFNGVFGALYSLAGACMSFFVMLALKKTNLFSIVGVSMAGGVAHNVGQLLVAAVLISNLKIFVYFPVLLFSGMLTGIFIGILSSLILSKVRLKDSAKNLFFDR</sequence>
<dbReference type="PIRSF" id="PIRSF027391">
    <property type="entry name" value="Hpre_diP_synt_I"/>
    <property type="match status" value="1"/>
</dbReference>
<reference evidence="2 3" key="1">
    <citation type="submission" date="2019-01" db="EMBL/GenBank/DDBJ databases">
        <title>Draft genomes of a novel of Aminipila strains.</title>
        <authorList>
            <person name="Ma S."/>
        </authorList>
    </citation>
    <scope>NUCLEOTIDE SEQUENCE [LARGE SCALE GENOMIC DNA]</scope>
    <source>
        <strain evidence="3">JN-39</strain>
    </source>
</reference>
<dbReference type="Proteomes" id="UP000287601">
    <property type="component" value="Chromosome"/>
</dbReference>
<dbReference type="InterPro" id="IPR010898">
    <property type="entry name" value="Hpre_diP_synth_I"/>
</dbReference>
<dbReference type="RefSeq" id="WP_128746644.1">
    <property type="nucleotide sequence ID" value="NZ_CP035281.1"/>
</dbReference>